<name>A0ABR3ZXY7_9PEZI</name>
<gene>
    <name evidence="1" type="ORF">Sste5346_000096</name>
</gene>
<dbReference type="Proteomes" id="UP001583186">
    <property type="component" value="Unassembled WGS sequence"/>
</dbReference>
<sequence>MLWSQLTLQRSRDEAEVIQVLLDNYPPSAIIITDDALTQLEFSDTMIAVCKYVDQGGTAIVMGLFPTIAQRASIGPFFAKLGLPWESGDYRSGMHLLNYEVVEKALAGNLLTKYHQKVLVLKNMDPADSWYTEQSAFDDDDDDDDVDEDEDRAKARAEVVKAAKNRIARMSAVAFTSVGRGKVGYVGDINSYKGSNAAVIAMCGL</sequence>
<dbReference type="EMBL" id="JAWCUI010000001">
    <property type="protein sequence ID" value="KAL1903469.1"/>
    <property type="molecule type" value="Genomic_DNA"/>
</dbReference>
<proteinExistence type="predicted"/>
<reference evidence="1 2" key="1">
    <citation type="journal article" date="2024" name="IMA Fungus">
        <title>IMA Genome - F19 : A genome assembly and annotation guide to empower mycologists, including annotated draft genome sequences of Ceratocystis pirilliformis, Diaporthe australafricana, Fusarium ophioides, Paecilomyces lecythidis, and Sporothrix stenoceras.</title>
        <authorList>
            <person name="Aylward J."/>
            <person name="Wilson A.M."/>
            <person name="Visagie C.M."/>
            <person name="Spraker J."/>
            <person name="Barnes I."/>
            <person name="Buitendag C."/>
            <person name="Ceriani C."/>
            <person name="Del Mar Angel L."/>
            <person name="du Plessis D."/>
            <person name="Fuchs T."/>
            <person name="Gasser K."/>
            <person name="Kramer D."/>
            <person name="Li W."/>
            <person name="Munsamy K."/>
            <person name="Piso A."/>
            <person name="Price J.L."/>
            <person name="Sonnekus B."/>
            <person name="Thomas C."/>
            <person name="van der Nest A."/>
            <person name="van Dijk A."/>
            <person name="van Heerden A."/>
            <person name="van Vuuren N."/>
            <person name="Yilmaz N."/>
            <person name="Duong T.A."/>
            <person name="van der Merwe N.A."/>
            <person name="Wingfield M.J."/>
            <person name="Wingfield B.D."/>
        </authorList>
    </citation>
    <scope>NUCLEOTIDE SEQUENCE [LARGE SCALE GENOMIC DNA]</scope>
    <source>
        <strain evidence="1 2">CMW 5346</strain>
    </source>
</reference>
<comment type="caution">
    <text evidence="1">The sequence shown here is derived from an EMBL/GenBank/DDBJ whole genome shotgun (WGS) entry which is preliminary data.</text>
</comment>
<evidence type="ECO:0000313" key="2">
    <source>
        <dbReference type="Proteomes" id="UP001583186"/>
    </source>
</evidence>
<accession>A0ABR3ZXY7</accession>
<keyword evidence="2" id="KW-1185">Reference proteome</keyword>
<evidence type="ECO:0000313" key="1">
    <source>
        <dbReference type="EMBL" id="KAL1903469.1"/>
    </source>
</evidence>
<protein>
    <submittedName>
        <fullName evidence="1">Uncharacterized protein</fullName>
    </submittedName>
</protein>
<organism evidence="1 2">
    <name type="scientific">Sporothrix stenoceras</name>
    <dbReference type="NCBI Taxonomy" id="5173"/>
    <lineage>
        <taxon>Eukaryota</taxon>
        <taxon>Fungi</taxon>
        <taxon>Dikarya</taxon>
        <taxon>Ascomycota</taxon>
        <taxon>Pezizomycotina</taxon>
        <taxon>Sordariomycetes</taxon>
        <taxon>Sordariomycetidae</taxon>
        <taxon>Ophiostomatales</taxon>
        <taxon>Ophiostomataceae</taxon>
        <taxon>Sporothrix</taxon>
    </lineage>
</organism>